<dbReference type="SMART" id="SM00389">
    <property type="entry name" value="HOX"/>
    <property type="match status" value="1"/>
</dbReference>
<evidence type="ECO:0000259" key="12">
    <source>
        <dbReference type="PROSITE" id="PS50157"/>
    </source>
</evidence>
<dbReference type="Proteomes" id="UP000554235">
    <property type="component" value="Unassembled WGS sequence"/>
</dbReference>
<dbReference type="EMBL" id="JAADYS010002364">
    <property type="protein sequence ID" value="KAF4458738.1"/>
    <property type="molecule type" value="Genomic_DNA"/>
</dbReference>
<feature type="domain" description="Homeobox" evidence="11">
    <location>
        <begin position="137"/>
        <end position="200"/>
    </location>
</feature>
<dbReference type="InterPro" id="IPR013087">
    <property type="entry name" value="Znf_C2H2_type"/>
</dbReference>
<feature type="compositionally biased region" description="Low complexity" evidence="10">
    <location>
        <begin position="286"/>
        <end position="309"/>
    </location>
</feature>
<protein>
    <submittedName>
        <fullName evidence="13">Transcription factor</fullName>
    </submittedName>
</protein>
<comment type="caution">
    <text evidence="13">The sequence shown here is derived from an EMBL/GenBank/DDBJ whole genome shotgun (WGS) entry which is preliminary data.</text>
</comment>
<organism evidence="13 14">
    <name type="scientific">Fusarium albosuccineum</name>
    <dbReference type="NCBI Taxonomy" id="1237068"/>
    <lineage>
        <taxon>Eukaryota</taxon>
        <taxon>Fungi</taxon>
        <taxon>Dikarya</taxon>
        <taxon>Ascomycota</taxon>
        <taxon>Pezizomycotina</taxon>
        <taxon>Sordariomycetes</taxon>
        <taxon>Hypocreomycetidae</taxon>
        <taxon>Hypocreales</taxon>
        <taxon>Nectriaceae</taxon>
        <taxon>Fusarium</taxon>
        <taxon>Fusarium decemcellulare species complex</taxon>
    </lineage>
</organism>
<feature type="DNA-binding region" description="Homeobox" evidence="9">
    <location>
        <begin position="139"/>
        <end position="201"/>
    </location>
</feature>
<evidence type="ECO:0000256" key="1">
    <source>
        <dbReference type="ARBA" id="ARBA00022723"/>
    </source>
</evidence>
<evidence type="ECO:0000313" key="13">
    <source>
        <dbReference type="EMBL" id="KAF4458738.1"/>
    </source>
</evidence>
<dbReference type="InterPro" id="IPR001356">
    <property type="entry name" value="HD"/>
</dbReference>
<keyword evidence="7 9" id="KW-0539">Nucleus</keyword>
<keyword evidence="4 9" id="KW-0238">DNA-binding</keyword>
<feature type="compositionally biased region" description="Polar residues" evidence="10">
    <location>
        <begin position="91"/>
        <end position="110"/>
    </location>
</feature>
<gene>
    <name evidence="13" type="ORF">FALBO_14515</name>
</gene>
<feature type="region of interest" description="Disordered" evidence="10">
    <location>
        <begin position="284"/>
        <end position="331"/>
    </location>
</feature>
<feature type="region of interest" description="Disordered" evidence="10">
    <location>
        <begin position="1"/>
        <end position="30"/>
    </location>
</feature>
<evidence type="ECO:0000313" key="14">
    <source>
        <dbReference type="Proteomes" id="UP000554235"/>
    </source>
</evidence>
<dbReference type="CDD" id="cd12148">
    <property type="entry name" value="fungal_TF_MHR"/>
    <property type="match status" value="1"/>
</dbReference>
<dbReference type="PROSITE" id="PS00028">
    <property type="entry name" value="ZINC_FINGER_C2H2_1"/>
    <property type="match status" value="1"/>
</dbReference>
<dbReference type="PANTHER" id="PTHR31313">
    <property type="entry name" value="TY1 ENHANCER ACTIVATOR"/>
    <property type="match status" value="1"/>
</dbReference>
<dbReference type="SMART" id="SM00355">
    <property type="entry name" value="ZnF_C2H2"/>
    <property type="match status" value="2"/>
</dbReference>
<keyword evidence="6" id="KW-0804">Transcription</keyword>
<dbReference type="InterPro" id="IPR036864">
    <property type="entry name" value="Zn2-C6_fun-type_DNA-bd_sf"/>
</dbReference>
<keyword evidence="8" id="KW-0863">Zinc-finger</keyword>
<dbReference type="InterPro" id="IPR007219">
    <property type="entry name" value="XnlR_reg_dom"/>
</dbReference>
<name>A0A8H4KZK6_9HYPO</name>
<evidence type="ECO:0000259" key="11">
    <source>
        <dbReference type="PROSITE" id="PS50071"/>
    </source>
</evidence>
<feature type="compositionally biased region" description="Low complexity" evidence="10">
    <location>
        <begin position="119"/>
        <end position="136"/>
    </location>
</feature>
<dbReference type="GO" id="GO:0008270">
    <property type="term" value="F:zinc ion binding"/>
    <property type="evidence" value="ECO:0007669"/>
    <property type="project" value="UniProtKB-KW"/>
</dbReference>
<dbReference type="OrthoDB" id="4161332at2759"/>
<dbReference type="PROSITE" id="PS50071">
    <property type="entry name" value="HOMEOBOX_2"/>
    <property type="match status" value="1"/>
</dbReference>
<comment type="subcellular location">
    <subcellularLocation>
        <location evidence="9">Nucleus</location>
    </subcellularLocation>
</comment>
<reference evidence="13 14" key="1">
    <citation type="submission" date="2020-01" db="EMBL/GenBank/DDBJ databases">
        <title>Identification and distribution of gene clusters putatively required for synthesis of sphingolipid metabolism inhibitors in phylogenetically diverse species of the filamentous fungus Fusarium.</title>
        <authorList>
            <person name="Kim H.-S."/>
            <person name="Busman M."/>
            <person name="Brown D.W."/>
            <person name="Divon H."/>
            <person name="Uhlig S."/>
            <person name="Proctor R.H."/>
        </authorList>
    </citation>
    <scope>NUCLEOTIDE SEQUENCE [LARGE SCALE GENOMIC DNA]</scope>
    <source>
        <strain evidence="13 14">NRRL 20459</strain>
    </source>
</reference>
<dbReference type="InterPro" id="IPR009057">
    <property type="entry name" value="Homeodomain-like_sf"/>
</dbReference>
<evidence type="ECO:0000256" key="10">
    <source>
        <dbReference type="SAM" id="MobiDB-lite"/>
    </source>
</evidence>
<keyword evidence="5 9" id="KW-0371">Homeobox</keyword>
<dbReference type="Gene3D" id="1.10.10.60">
    <property type="entry name" value="Homeodomain-like"/>
    <property type="match status" value="1"/>
</dbReference>
<feature type="region of interest" description="Disordered" evidence="10">
    <location>
        <begin position="91"/>
        <end position="141"/>
    </location>
</feature>
<sequence>MAEGTRNGSRTETGASAYEETPPESLRHSILGSDSLTYDMADNTILEIPSLEPFINQLGSFNDLDNSNPFDTVNAQSPHLASIENTQLGVTGSYENESGSLTKASNSQSVEDGLKNGSHDTSPSSSPFPTGSAPSTISRVKVGTRFSREALRILKQWFDAHSHDPYPDEQTKEALQHLTGLNKTQLTTWLANARRRQKGTAKPHYTPPRINDTPKNPIEIPRRAGTPIPRSGQEGMDPLQRWVDSPPEEEPAPVSAIVRALSTSPSETSDKHPNQPNPCIPVLYPSSMSSAGTSSGGSSSSAYSATSGTHEILGRSRFRRRKRVPRKARPPKPTPFECTFCTERFHKKHDWQRHENSIHLGLERWMCCSEEPKAAHPESGKLCCVFCSQDEPDDDHIKTHNPSSCQERAFNRKDHLKQHLRLVHKAGFVAWSMDSWKVSISQIRSRCGLCGISVDTWQGVSTIWQTTLKWGILWRVGKGTGDLSRKFLKWSKTPPHLVNLISTERGSPFPFRGTGTSATSPRTAYELISLELMQFLENHYEEKGTMPNNDAIQLEACRIIFASEVLSAVDGVRDNVPSSWLRDVITSKEHLSQQALFGPIRGHRENRLSSLEIKGKRNLFDECPLELELQRFVKSKQTAGQNNIGEAELQQEACQVIETTERFAPMPSYDLVSNWLVKTILESTHWLASFRQRMNLSSSGTTQFPGHHTARDTGYVQNKPSKYLSASSVFRMGDSYDSDQPNRYPPGLSEQTGGAADLLAAADSSQPFWSQTSPYMLNDANFHERLGKELRRWVASTTSSRNPQCHVPTDEELRHQARWIAYGDLAFSAKDANTLRCSRTDPCGSCIEAGKVCEYRESDRKRRPASAKYVAELEDRVAYLESLITNIRGAAHEERDALLNIPEFGDHLPASSASDAQHQPQTGGLGPRPDNLEPGPEGSLVYHGPTSIVHTRVHQSNVETSPASHYHVFNGQPGLDANFEQIAEHFGISMDDEVVTNALMLFFKWQYPQFMFIYREAFLRDHLGDRQNCKYWSSALLLSVGALGLLMSPNSLQRRSSEQFFSAAETMLIVFGFTRPSIATVQAFLCLAFYEIGRGNLSKGWGFSGVAFRMAQDLGFQRDPKYWVSYDTSPATTMDIEIRRRIFWGCYTSDKLISLTLGRSVFFSFNDAEVESLERLPDFPEMEHWLPIGFDSQQGDFGDTKPLVPCFQKQIELSRIIEQMLGTISSSRKTQDSRAYQASLDNLNLEMSRWHTSLPDCAKWNKWEATSALLIPSVAALHLLFHGTRIAMNFDAAALEMSTMVQQKFRDHCVSSAQDIIALVRKYRSQYGLRNAPFVLVYGLAQASRCLSLFGTEEEVRYLAKGLEECSITWKIGHELGD</sequence>
<dbReference type="PROSITE" id="PS50157">
    <property type="entry name" value="ZINC_FINGER_C2H2_2"/>
    <property type="match status" value="1"/>
</dbReference>
<accession>A0A8H4KZK6</accession>
<feature type="compositionally biased region" description="Polar residues" evidence="10">
    <location>
        <begin position="911"/>
        <end position="922"/>
    </location>
</feature>
<dbReference type="Pfam" id="PF05920">
    <property type="entry name" value="Homeobox_KN"/>
    <property type="match status" value="1"/>
</dbReference>
<dbReference type="CDD" id="cd00086">
    <property type="entry name" value="homeodomain"/>
    <property type="match status" value="1"/>
</dbReference>
<feature type="region of interest" description="Disordered" evidence="10">
    <location>
        <begin position="908"/>
        <end position="936"/>
    </location>
</feature>
<dbReference type="GO" id="GO:0006351">
    <property type="term" value="P:DNA-templated transcription"/>
    <property type="evidence" value="ECO:0007669"/>
    <property type="project" value="InterPro"/>
</dbReference>
<dbReference type="Pfam" id="PF04082">
    <property type="entry name" value="Fungal_trans"/>
    <property type="match status" value="1"/>
</dbReference>
<keyword evidence="2" id="KW-0862">Zinc</keyword>
<proteinExistence type="predicted"/>
<dbReference type="SUPFAM" id="SSF46689">
    <property type="entry name" value="Homeodomain-like"/>
    <property type="match status" value="1"/>
</dbReference>
<evidence type="ECO:0000256" key="4">
    <source>
        <dbReference type="ARBA" id="ARBA00023125"/>
    </source>
</evidence>
<keyword evidence="14" id="KW-1185">Reference proteome</keyword>
<dbReference type="Gene3D" id="4.10.240.10">
    <property type="entry name" value="Zn(2)-C6 fungal-type DNA-binding domain"/>
    <property type="match status" value="1"/>
</dbReference>
<keyword evidence="1" id="KW-0479">Metal-binding</keyword>
<feature type="compositionally biased region" description="Basic residues" evidence="10">
    <location>
        <begin position="316"/>
        <end position="330"/>
    </location>
</feature>
<dbReference type="GO" id="GO:0005634">
    <property type="term" value="C:nucleus"/>
    <property type="evidence" value="ECO:0007669"/>
    <property type="project" value="UniProtKB-SubCell"/>
</dbReference>
<evidence type="ECO:0000256" key="8">
    <source>
        <dbReference type="PROSITE-ProRule" id="PRU00042"/>
    </source>
</evidence>
<dbReference type="GO" id="GO:0003677">
    <property type="term" value="F:DNA binding"/>
    <property type="evidence" value="ECO:0007669"/>
    <property type="project" value="UniProtKB-UniRule"/>
</dbReference>
<evidence type="ECO:0000256" key="2">
    <source>
        <dbReference type="ARBA" id="ARBA00022833"/>
    </source>
</evidence>
<dbReference type="GO" id="GO:0000981">
    <property type="term" value="F:DNA-binding transcription factor activity, RNA polymerase II-specific"/>
    <property type="evidence" value="ECO:0007669"/>
    <property type="project" value="InterPro"/>
</dbReference>
<evidence type="ECO:0000256" key="7">
    <source>
        <dbReference type="ARBA" id="ARBA00023242"/>
    </source>
</evidence>
<evidence type="ECO:0000256" key="5">
    <source>
        <dbReference type="ARBA" id="ARBA00023155"/>
    </source>
</evidence>
<dbReference type="PANTHER" id="PTHR31313:SF81">
    <property type="entry name" value="TY1 ENHANCER ACTIVATOR"/>
    <property type="match status" value="1"/>
</dbReference>
<evidence type="ECO:0000256" key="6">
    <source>
        <dbReference type="ARBA" id="ARBA00023163"/>
    </source>
</evidence>
<feature type="region of interest" description="Disordered" evidence="10">
    <location>
        <begin position="194"/>
        <end position="253"/>
    </location>
</feature>
<evidence type="ECO:0000256" key="9">
    <source>
        <dbReference type="PROSITE-ProRule" id="PRU00108"/>
    </source>
</evidence>
<dbReference type="InterPro" id="IPR051615">
    <property type="entry name" value="Transcr_Regulatory_Elem"/>
</dbReference>
<keyword evidence="3" id="KW-0805">Transcription regulation</keyword>
<feature type="domain" description="C2H2-type" evidence="12">
    <location>
        <begin position="336"/>
        <end position="364"/>
    </location>
</feature>
<dbReference type="SMART" id="SM00906">
    <property type="entry name" value="Fungal_trans"/>
    <property type="match status" value="1"/>
</dbReference>
<dbReference type="InterPro" id="IPR008422">
    <property type="entry name" value="KN_HD"/>
</dbReference>
<evidence type="ECO:0000256" key="3">
    <source>
        <dbReference type="ARBA" id="ARBA00023015"/>
    </source>
</evidence>
<feature type="compositionally biased region" description="Polar residues" evidence="10">
    <location>
        <begin position="1"/>
        <end position="14"/>
    </location>
</feature>